<evidence type="ECO:0000259" key="2">
    <source>
        <dbReference type="Pfam" id="PF00534"/>
    </source>
</evidence>
<proteinExistence type="predicted"/>
<feature type="domain" description="Glycosyl transferase family 1" evidence="2">
    <location>
        <begin position="193"/>
        <end position="331"/>
    </location>
</feature>
<dbReference type="GO" id="GO:0009103">
    <property type="term" value="P:lipopolysaccharide biosynthetic process"/>
    <property type="evidence" value="ECO:0007669"/>
    <property type="project" value="TreeGrafter"/>
</dbReference>
<dbReference type="Proteomes" id="UP000183209">
    <property type="component" value="Unassembled WGS sequence"/>
</dbReference>
<sequence length="357" mass="40678">MGRVAIIGTVGIPAKYGGFETLTEYLTKELGEDYNFTVFSSSKVYKEKISKYNNAVIKYIPLNANGFQSIPYDIVSIFRAIRFAEVLLILGVSGAIVLPFIKPFFKGKIIVNIDGLEWRRDKWNNLVKWFLKFSEKTAVKFSDTVVSDNKVIQDYVKSEYSKDSNLISYGADHSVKQSISNLKLVDYPFISGPYAFKVCRIEPENNIHIILKAFKDIQNMPLVIIGNWKNSAYGKELKERFYDYNNLYLLDPIYDQERLNALRGNCTLYVHGHSAGGTNPSLVEAMYLGLPVVCYGVNYNRATTNNKAIYFENDNDLKGVVEGFTENQLEEVGKAMKEIAENEYTWSIISKKYAELF</sequence>
<feature type="domain" description="DUF1972" evidence="3">
    <location>
        <begin position="3"/>
        <end position="172"/>
    </location>
</feature>
<dbReference type="InterPro" id="IPR015393">
    <property type="entry name" value="DUF1972"/>
</dbReference>
<dbReference type="Gene3D" id="3.40.50.2000">
    <property type="entry name" value="Glycogen Phosphorylase B"/>
    <property type="match status" value="2"/>
</dbReference>
<dbReference type="InterPro" id="IPR001296">
    <property type="entry name" value="Glyco_trans_1"/>
</dbReference>
<gene>
    <name evidence="4" type="ORF">SAMN04487906_0827</name>
</gene>
<evidence type="ECO:0000313" key="5">
    <source>
        <dbReference type="Proteomes" id="UP000183209"/>
    </source>
</evidence>
<dbReference type="GO" id="GO:0016757">
    <property type="term" value="F:glycosyltransferase activity"/>
    <property type="evidence" value="ECO:0007669"/>
    <property type="project" value="InterPro"/>
</dbReference>
<evidence type="ECO:0000259" key="3">
    <source>
        <dbReference type="Pfam" id="PF09314"/>
    </source>
</evidence>
<evidence type="ECO:0000313" key="4">
    <source>
        <dbReference type="EMBL" id="SFS55276.1"/>
    </source>
</evidence>
<dbReference type="RefSeq" id="WP_074977107.1">
    <property type="nucleotide sequence ID" value="NZ_FPAG01000002.1"/>
</dbReference>
<dbReference type="PANTHER" id="PTHR46401">
    <property type="entry name" value="GLYCOSYLTRANSFERASE WBBK-RELATED"/>
    <property type="match status" value="1"/>
</dbReference>
<dbReference type="EMBL" id="FPAG01000002">
    <property type="protein sequence ID" value="SFS55276.1"/>
    <property type="molecule type" value="Genomic_DNA"/>
</dbReference>
<evidence type="ECO:0000256" key="1">
    <source>
        <dbReference type="ARBA" id="ARBA00022679"/>
    </source>
</evidence>
<dbReference type="AlphaFoldDB" id="A0A1I6QS08"/>
<organism evidence="4 5">
    <name type="scientific">Zhouia amylolytica</name>
    <dbReference type="NCBI Taxonomy" id="376730"/>
    <lineage>
        <taxon>Bacteria</taxon>
        <taxon>Pseudomonadati</taxon>
        <taxon>Bacteroidota</taxon>
        <taxon>Flavobacteriia</taxon>
        <taxon>Flavobacteriales</taxon>
        <taxon>Flavobacteriaceae</taxon>
        <taxon>Zhouia</taxon>
    </lineage>
</organism>
<protein>
    <submittedName>
        <fullName evidence="4">Glycosyltransferase involved in cell wall bisynthesis</fullName>
    </submittedName>
</protein>
<dbReference type="PANTHER" id="PTHR46401:SF2">
    <property type="entry name" value="GLYCOSYLTRANSFERASE WBBK-RELATED"/>
    <property type="match status" value="1"/>
</dbReference>
<name>A0A1I6QS08_9FLAO</name>
<dbReference type="Pfam" id="PF00534">
    <property type="entry name" value="Glycos_transf_1"/>
    <property type="match status" value="1"/>
</dbReference>
<dbReference type="Pfam" id="PF09314">
    <property type="entry name" value="DUF1972"/>
    <property type="match status" value="1"/>
</dbReference>
<dbReference type="OrthoDB" id="9792269at2"/>
<reference evidence="4 5" key="1">
    <citation type="submission" date="2016-10" db="EMBL/GenBank/DDBJ databases">
        <authorList>
            <person name="de Groot N.N."/>
        </authorList>
    </citation>
    <scope>NUCLEOTIDE SEQUENCE [LARGE SCALE GENOMIC DNA]</scope>
    <source>
        <strain evidence="4 5">CGMCC 1.6114</strain>
    </source>
</reference>
<dbReference type="SUPFAM" id="SSF53756">
    <property type="entry name" value="UDP-Glycosyltransferase/glycogen phosphorylase"/>
    <property type="match status" value="1"/>
</dbReference>
<accession>A0A1I6QS08</accession>
<keyword evidence="1 4" id="KW-0808">Transferase</keyword>